<comment type="cofactor">
    <cofactor evidence="7">
        <name>Zn(2+)</name>
        <dbReference type="ChEBI" id="CHEBI:29105"/>
    </cofactor>
    <text evidence="7">Binds 1 zinc ion.</text>
</comment>
<keyword evidence="11" id="KW-1185">Reference proteome</keyword>
<evidence type="ECO:0000259" key="9">
    <source>
        <dbReference type="Pfam" id="PF01432"/>
    </source>
</evidence>
<dbReference type="CDD" id="cd06455">
    <property type="entry name" value="M3A_TOP"/>
    <property type="match status" value="1"/>
</dbReference>
<dbReference type="GO" id="GO:0004222">
    <property type="term" value="F:metalloendopeptidase activity"/>
    <property type="evidence" value="ECO:0007669"/>
    <property type="project" value="InterPro"/>
</dbReference>
<name>A0A1X7S352_ZYMT9</name>
<dbReference type="AlphaFoldDB" id="A0A1X7S352"/>
<dbReference type="InterPro" id="IPR024079">
    <property type="entry name" value="MetalloPept_cat_dom_sf"/>
</dbReference>
<sequence length="777" mass="87084">MAQFMFTIMRWSLFLALLQLGEGAGPPRPRARSRRDVDTLASGIKRPPQAPYIFNDTADSVKQIGKTCAANEAAIVHSILDSVSPDDATFDNVILPYLRNEQENNAVRYGLIPYALSGKSDLSSALSEERNIVSAAIQDTFTNEAFFKLVDHVYHADAKNPALSEEDRIVLSSVWSNFAGTGLNLAAAQREQFNNLSARLGELANGFYSNVNKPKYVYFTTQELDGVPSDILQILKKADDTGENAGKLYFDVQVGTTYASVMSSAVNGTTRYVTSLAHEQIAPDNEPILKELIGLRMQFAQLFNYTTWADYKLASNIAKNKETVNAFIEDIRTHIAAVNAKDVASIAQFKSKDTTLVDPVGDKSVAYRWDYYRYPEIERQTLYKIDRDHIKDYFPVNFTTAAILAFYGEIYGIRFDRIEGQDADDLSPTGKGSDLLWHPDVLLYAVWDDDHGSGYDPRILDPGFRGYIFLDLFYREGVKSPAESNEQMFGPGFRRADGSLHYPSVRVLTSFIKSAQEDIKPSLFEYDRLHLLMHELGHGMHDLLSVTDYTRTHGTYVPIDFVETPARFMENYSLVPKAIKSIARHWSSFSPQAAAEWRKDQGGANPDDIPLPPATMPDDLIANLTGSARVNRAADQMNILFLMKYDQEVSQVSNPDEVSAIDLNVAWNTLQRNYTQLQDPSDLGQGLRWGYGELSQGFLVSSYGGSTYTYTWCASYAQDIFETAFAADPFNREVGMRYRTQVLQPGASKDPVELLRSFLGRQPNNNGFYKFVGVNGY</sequence>
<keyword evidence="2 7" id="KW-0645">Protease</keyword>
<dbReference type="Proteomes" id="UP000215127">
    <property type="component" value="Chromosome 9"/>
</dbReference>
<dbReference type="GO" id="GO:0006508">
    <property type="term" value="P:proteolysis"/>
    <property type="evidence" value="ECO:0007669"/>
    <property type="project" value="UniProtKB-KW"/>
</dbReference>
<dbReference type="GO" id="GO:0046872">
    <property type="term" value="F:metal ion binding"/>
    <property type="evidence" value="ECO:0007669"/>
    <property type="project" value="UniProtKB-UniRule"/>
</dbReference>
<accession>A0A1X7S352</accession>
<feature type="domain" description="Peptidase M3A/M3B catalytic" evidence="9">
    <location>
        <begin position="275"/>
        <end position="770"/>
    </location>
</feature>
<evidence type="ECO:0000256" key="7">
    <source>
        <dbReference type="RuleBase" id="RU003435"/>
    </source>
</evidence>
<keyword evidence="6 7" id="KW-0482">Metalloprotease</keyword>
<evidence type="ECO:0000256" key="3">
    <source>
        <dbReference type="ARBA" id="ARBA00022723"/>
    </source>
</evidence>
<evidence type="ECO:0000256" key="6">
    <source>
        <dbReference type="ARBA" id="ARBA00023049"/>
    </source>
</evidence>
<dbReference type="Gene3D" id="3.40.390.10">
    <property type="entry name" value="Collagenase (Catalytic Domain)"/>
    <property type="match status" value="1"/>
</dbReference>
<organism evidence="10 11">
    <name type="scientific">Zymoseptoria tritici (strain ST99CH_3D7)</name>
    <dbReference type="NCBI Taxonomy" id="1276538"/>
    <lineage>
        <taxon>Eukaryota</taxon>
        <taxon>Fungi</taxon>
        <taxon>Dikarya</taxon>
        <taxon>Ascomycota</taxon>
        <taxon>Pezizomycotina</taxon>
        <taxon>Dothideomycetes</taxon>
        <taxon>Dothideomycetidae</taxon>
        <taxon>Mycosphaerellales</taxon>
        <taxon>Mycosphaerellaceae</taxon>
        <taxon>Zymoseptoria</taxon>
    </lineage>
</organism>
<protein>
    <recommendedName>
        <fullName evidence="9">Peptidase M3A/M3B catalytic domain-containing protein</fullName>
    </recommendedName>
</protein>
<keyword evidence="5 7" id="KW-0862">Zinc</keyword>
<feature type="chain" id="PRO_5010876631" description="Peptidase M3A/M3B catalytic domain-containing protein" evidence="8">
    <location>
        <begin position="24"/>
        <end position="777"/>
    </location>
</feature>
<proteinExistence type="inferred from homology"/>
<dbReference type="EMBL" id="LT853700">
    <property type="protein sequence ID" value="SMQ53861.1"/>
    <property type="molecule type" value="Genomic_DNA"/>
</dbReference>
<evidence type="ECO:0000313" key="10">
    <source>
        <dbReference type="EMBL" id="SMQ53861.1"/>
    </source>
</evidence>
<evidence type="ECO:0000256" key="8">
    <source>
        <dbReference type="SAM" id="SignalP"/>
    </source>
</evidence>
<dbReference type="PANTHER" id="PTHR11804:SF84">
    <property type="entry name" value="SACCHAROLYSIN"/>
    <property type="match status" value="1"/>
</dbReference>
<gene>
    <name evidence="10" type="ORF">ZT3D7_G9015</name>
</gene>
<keyword evidence="3 7" id="KW-0479">Metal-binding</keyword>
<reference evidence="10 11" key="1">
    <citation type="submission" date="2016-06" db="EMBL/GenBank/DDBJ databases">
        <authorList>
            <person name="Kjaerup R.B."/>
            <person name="Dalgaard T.S."/>
            <person name="Juul-Madsen H.R."/>
        </authorList>
    </citation>
    <scope>NUCLEOTIDE SEQUENCE [LARGE SCALE GENOMIC DNA]</scope>
</reference>
<dbReference type="GO" id="GO:0005758">
    <property type="term" value="C:mitochondrial intermembrane space"/>
    <property type="evidence" value="ECO:0007669"/>
    <property type="project" value="TreeGrafter"/>
</dbReference>
<feature type="signal peptide" evidence="8">
    <location>
        <begin position="1"/>
        <end position="23"/>
    </location>
</feature>
<dbReference type="SUPFAM" id="SSF55486">
    <property type="entry name" value="Metalloproteases ('zincins'), catalytic domain"/>
    <property type="match status" value="1"/>
</dbReference>
<dbReference type="InterPro" id="IPR024077">
    <property type="entry name" value="Neurolysin/TOP_dom2"/>
</dbReference>
<dbReference type="Pfam" id="PF01432">
    <property type="entry name" value="Peptidase_M3"/>
    <property type="match status" value="1"/>
</dbReference>
<evidence type="ECO:0000256" key="1">
    <source>
        <dbReference type="ARBA" id="ARBA00006040"/>
    </source>
</evidence>
<dbReference type="InterPro" id="IPR001567">
    <property type="entry name" value="Pept_M3A_M3B_dom"/>
</dbReference>
<evidence type="ECO:0000256" key="2">
    <source>
        <dbReference type="ARBA" id="ARBA00022670"/>
    </source>
</evidence>
<dbReference type="PANTHER" id="PTHR11804">
    <property type="entry name" value="PROTEASE M3 THIMET OLIGOPEPTIDASE-RELATED"/>
    <property type="match status" value="1"/>
</dbReference>
<dbReference type="Gene3D" id="1.10.1370.10">
    <property type="entry name" value="Neurolysin, domain 3"/>
    <property type="match status" value="1"/>
</dbReference>
<evidence type="ECO:0000256" key="5">
    <source>
        <dbReference type="ARBA" id="ARBA00022833"/>
    </source>
</evidence>
<keyword evidence="8" id="KW-0732">Signal</keyword>
<evidence type="ECO:0000313" key="11">
    <source>
        <dbReference type="Proteomes" id="UP000215127"/>
    </source>
</evidence>
<dbReference type="GO" id="GO:0006518">
    <property type="term" value="P:peptide metabolic process"/>
    <property type="evidence" value="ECO:0007669"/>
    <property type="project" value="TreeGrafter"/>
</dbReference>
<keyword evidence="4 7" id="KW-0378">Hydrolase</keyword>
<dbReference type="InterPro" id="IPR045090">
    <property type="entry name" value="Pept_M3A_M3B"/>
</dbReference>
<comment type="similarity">
    <text evidence="1 7">Belongs to the peptidase M3 family.</text>
</comment>
<evidence type="ECO:0000256" key="4">
    <source>
        <dbReference type="ARBA" id="ARBA00022801"/>
    </source>
</evidence>